<comment type="caution">
    <text evidence="1">The sequence shown here is derived from an EMBL/GenBank/DDBJ whole genome shotgun (WGS) entry which is preliminary data.</text>
</comment>
<dbReference type="EMBL" id="WJBC01000003">
    <property type="protein sequence ID" value="MBC3803408.1"/>
    <property type="molecule type" value="Genomic_DNA"/>
</dbReference>
<sequence>MDNIFKSIANGDYLKTVYFNVCVLERYFSNPKYYISYSDYRGSISVKDEFNNKPEDSEYIKNFGHAYEKDNPEKRSIVAFASDLAKLSKKAQGHWYSHLLENSEDYYPNNGFIKNLIYGEWVEDISIFDALLMEIHYINKMCECINIPKIYKEEFEYNTMDKEDRPINYHIILLPTRDNYYNFINTLEKLVINNLEPEAFTRDANLIVSVERKTEEGFNKGTLVLMSEWFSKNVSAEKIEETIIRPLKMLRKIRQKPAHQLYDNLYDETIWEDQKELMQSVYSAVRAIRLLLTNHPDCEKVIIPKILFEGRNIVQY</sequence>
<evidence type="ECO:0000313" key="2">
    <source>
        <dbReference type="Proteomes" id="UP000603234"/>
    </source>
</evidence>
<reference evidence="1 2" key="1">
    <citation type="journal article" date="2020" name="mSystems">
        <title>Defining Genomic and Predicted Metabolic Features of the Acetobacterium Genus.</title>
        <authorList>
            <person name="Ross D.E."/>
            <person name="Marshall C.W."/>
            <person name="Gulliver D."/>
            <person name="May H.D."/>
            <person name="Norman R.S."/>
        </authorList>
    </citation>
    <scope>NUCLEOTIDE SEQUENCE [LARGE SCALE GENOMIC DNA]</scope>
    <source>
        <strain evidence="1 2">DSM 8238</strain>
    </source>
</reference>
<dbReference type="RefSeq" id="WP_050741982.1">
    <property type="nucleotide sequence ID" value="NZ_WJBC01000003.1"/>
</dbReference>
<accession>A0ABR6WSC6</accession>
<evidence type="ECO:0000313" key="1">
    <source>
        <dbReference type="EMBL" id="MBC3803408.1"/>
    </source>
</evidence>
<name>A0ABR6WSC6_9FIRM</name>
<gene>
    <name evidence="1" type="ORF">GH808_03020</name>
</gene>
<proteinExistence type="predicted"/>
<dbReference type="Proteomes" id="UP000603234">
    <property type="component" value="Unassembled WGS sequence"/>
</dbReference>
<organism evidence="1 2">
    <name type="scientific">Acetobacterium fimetarium</name>
    <dbReference type="NCBI Taxonomy" id="52691"/>
    <lineage>
        <taxon>Bacteria</taxon>
        <taxon>Bacillati</taxon>
        <taxon>Bacillota</taxon>
        <taxon>Clostridia</taxon>
        <taxon>Eubacteriales</taxon>
        <taxon>Eubacteriaceae</taxon>
        <taxon>Acetobacterium</taxon>
    </lineage>
</organism>
<keyword evidence="2" id="KW-1185">Reference proteome</keyword>
<protein>
    <submittedName>
        <fullName evidence="1">AAA family ATPase</fullName>
    </submittedName>
</protein>